<evidence type="ECO:0000256" key="5">
    <source>
        <dbReference type="ARBA" id="ARBA00022729"/>
    </source>
</evidence>
<keyword evidence="10 11" id="KW-0539">Nucleus</keyword>
<keyword evidence="4" id="KW-0812">Transmembrane</keyword>
<dbReference type="Pfam" id="PF04163">
    <property type="entry name" value="Tht1"/>
    <property type="match status" value="1"/>
</dbReference>
<protein>
    <recommendedName>
        <fullName evidence="15">Nuclear fusion protein KAR5</fullName>
    </recommendedName>
</protein>
<evidence type="ECO:0000256" key="11">
    <source>
        <dbReference type="RuleBase" id="RU368082"/>
    </source>
</evidence>
<gene>
    <name evidence="13" type="ORF">TRUGW13939_05902</name>
</gene>
<sequence length="534" mass="59387">MKLKLSLAHLYIFVVPASASFFDSYTTLIPKGKANLEVQNESANTQWTLRRADPTQLGENLDLVDFIQSRTLQHDRVFSNALQVLESMKSSPSCSKIAATKLLTSCQSLNAPENSQESDIMTTLDQIKSIYAVRLALCELTGAGTPIPTACSPLHIATNRPNTANSPNIEDSTSSTVLQSCLNTLESRPQWWTSYSNSRQNALVICQAARIEVEKEEMLNLHQSLVENMANMNKGLRDALRNASLEGARHKAFVDAVRDLRAQTVSDLQEDQSRVRGTFANFFRELEATVGFSISRILSQLKDVELNSASLNEEIRGSTNGISQLRSDIRDLYNDVELRNSRFRDSFERDVRDMESNHELALTIRSSLDDLGQTVSGVDGALEWLVGRFATIQQQESHLAERLHAFEAHLEHSNDQAKELLQTQTLHAEAIATQARAQEALGSSTRVAYAMVDRLTTRATQLETALEETAARFDDISALNNLFGIKISAWTISSLLLSIIAVQNPRWVMPLFALAGLSLLYRVSSNFIATIIPW</sequence>
<evidence type="ECO:0000256" key="6">
    <source>
        <dbReference type="ARBA" id="ARBA00022824"/>
    </source>
</evidence>
<evidence type="ECO:0000256" key="10">
    <source>
        <dbReference type="ARBA" id="ARBA00023242"/>
    </source>
</evidence>
<keyword evidence="14" id="KW-1185">Reference proteome</keyword>
<dbReference type="Proteomes" id="UP000509510">
    <property type="component" value="Chromosome III"/>
</dbReference>
<keyword evidence="3 11" id="KW-0415">Karyogamy</keyword>
<dbReference type="InterPro" id="IPR007292">
    <property type="entry name" value="Nuclear_fusion_Kar5"/>
</dbReference>
<keyword evidence="7" id="KW-1133">Transmembrane helix</keyword>
<dbReference type="EMBL" id="CP055900">
    <property type="protein sequence ID" value="QKX58775.1"/>
    <property type="molecule type" value="Genomic_DNA"/>
</dbReference>
<keyword evidence="6 11" id="KW-0256">Endoplasmic reticulum</keyword>
<dbReference type="KEGG" id="trg:TRUGW13939_05902"/>
<evidence type="ECO:0000256" key="3">
    <source>
        <dbReference type="ARBA" id="ARBA00022459"/>
    </source>
</evidence>
<dbReference type="PANTHER" id="PTHR28012:SF1">
    <property type="entry name" value="NUCLEAR FUSION PROTEIN KAR5"/>
    <property type="match status" value="1"/>
</dbReference>
<comment type="similarity">
    <text evidence="2 11">Belongs to the KAR5 family.</text>
</comment>
<evidence type="ECO:0000256" key="12">
    <source>
        <dbReference type="SAM" id="SignalP"/>
    </source>
</evidence>
<reference evidence="14" key="1">
    <citation type="submission" date="2020-06" db="EMBL/GenBank/DDBJ databases">
        <title>A chromosome-scale genome assembly of Talaromyces rugulosus W13939.</title>
        <authorList>
            <person name="Wang B."/>
            <person name="Guo L."/>
            <person name="Ye K."/>
            <person name="Wang L."/>
        </authorList>
    </citation>
    <scope>NUCLEOTIDE SEQUENCE [LARGE SCALE GENOMIC DNA]</scope>
    <source>
        <strain evidence="14">W13939</strain>
    </source>
</reference>
<dbReference type="GO" id="GO:0048288">
    <property type="term" value="P:nuclear membrane fusion involved in karyogamy"/>
    <property type="evidence" value="ECO:0007669"/>
    <property type="project" value="UniProtKB-UniRule"/>
</dbReference>
<evidence type="ECO:0000256" key="8">
    <source>
        <dbReference type="ARBA" id="ARBA00023136"/>
    </source>
</evidence>
<evidence type="ECO:0008006" key="15">
    <source>
        <dbReference type="Google" id="ProtNLM"/>
    </source>
</evidence>
<dbReference type="GO" id="GO:0000742">
    <property type="term" value="P:karyogamy involved in conjugation with cellular fusion"/>
    <property type="evidence" value="ECO:0007669"/>
    <property type="project" value="UniProtKB-UniRule"/>
</dbReference>
<evidence type="ECO:0000256" key="1">
    <source>
        <dbReference type="ARBA" id="ARBA00003389"/>
    </source>
</evidence>
<keyword evidence="8" id="KW-0472">Membrane</keyword>
<dbReference type="PANTHER" id="PTHR28012">
    <property type="entry name" value="NUCLEAR FUSION PROTEIN KAR5"/>
    <property type="match status" value="1"/>
</dbReference>
<evidence type="ECO:0000256" key="7">
    <source>
        <dbReference type="ARBA" id="ARBA00022989"/>
    </source>
</evidence>
<evidence type="ECO:0000256" key="2">
    <source>
        <dbReference type="ARBA" id="ARBA00010473"/>
    </source>
</evidence>
<comment type="function">
    <text evidence="1 11">Required for nuclear membrane fusion during karyogamy.</text>
</comment>
<evidence type="ECO:0000313" key="13">
    <source>
        <dbReference type="EMBL" id="QKX58775.1"/>
    </source>
</evidence>
<keyword evidence="5 11" id="KW-0732">Signal</keyword>
<dbReference type="GO" id="GO:0031965">
    <property type="term" value="C:nuclear membrane"/>
    <property type="evidence" value="ECO:0007669"/>
    <property type="project" value="UniProtKB-SubCell"/>
</dbReference>
<dbReference type="RefSeq" id="XP_035344953.1">
    <property type="nucleotide sequence ID" value="XM_035489060.1"/>
</dbReference>
<feature type="signal peptide" evidence="12">
    <location>
        <begin position="1"/>
        <end position="19"/>
    </location>
</feature>
<dbReference type="OrthoDB" id="5311848at2759"/>
<accession>A0A7H8QZ89</accession>
<feature type="chain" id="PRO_5028920164" description="Nuclear fusion protein KAR5" evidence="12">
    <location>
        <begin position="20"/>
        <end position="534"/>
    </location>
</feature>
<proteinExistence type="inferred from homology"/>
<dbReference type="GO" id="GO:0005789">
    <property type="term" value="C:endoplasmic reticulum membrane"/>
    <property type="evidence" value="ECO:0007669"/>
    <property type="project" value="UniProtKB-SubCell"/>
</dbReference>
<evidence type="ECO:0000313" key="14">
    <source>
        <dbReference type="Proteomes" id="UP000509510"/>
    </source>
</evidence>
<name>A0A7H8QZ89_TALRU</name>
<dbReference type="GeneID" id="55993399"/>
<comment type="subcellular location">
    <subcellularLocation>
        <location evidence="11">Endoplasmic reticulum membrane</location>
    </subcellularLocation>
    <subcellularLocation>
        <location evidence="11">Nucleus membrane</location>
    </subcellularLocation>
</comment>
<organism evidence="13 14">
    <name type="scientific">Talaromyces rugulosus</name>
    <name type="common">Penicillium rugulosum</name>
    <dbReference type="NCBI Taxonomy" id="121627"/>
    <lineage>
        <taxon>Eukaryota</taxon>
        <taxon>Fungi</taxon>
        <taxon>Dikarya</taxon>
        <taxon>Ascomycota</taxon>
        <taxon>Pezizomycotina</taxon>
        <taxon>Eurotiomycetes</taxon>
        <taxon>Eurotiomycetidae</taxon>
        <taxon>Eurotiales</taxon>
        <taxon>Trichocomaceae</taxon>
        <taxon>Talaromyces</taxon>
        <taxon>Talaromyces sect. Islandici</taxon>
    </lineage>
</organism>
<dbReference type="AlphaFoldDB" id="A0A7H8QZ89"/>
<evidence type="ECO:0000256" key="9">
    <source>
        <dbReference type="ARBA" id="ARBA00023180"/>
    </source>
</evidence>
<keyword evidence="9" id="KW-0325">Glycoprotein</keyword>
<evidence type="ECO:0000256" key="4">
    <source>
        <dbReference type="ARBA" id="ARBA00022692"/>
    </source>
</evidence>